<keyword evidence="6" id="KW-0963">Cytoplasm</keyword>
<feature type="binding site" evidence="6">
    <location>
        <position position="169"/>
    </location>
    <ligand>
        <name>[4Fe-4S] cluster</name>
        <dbReference type="ChEBI" id="CHEBI:49883"/>
        <label>3</label>
    </ligand>
</feature>
<feature type="binding site" evidence="6">
    <location>
        <position position="162"/>
    </location>
    <ligand>
        <name>[4Fe-4S] cluster</name>
        <dbReference type="ChEBI" id="CHEBI:49883"/>
        <label>3</label>
    </ligand>
</feature>
<evidence type="ECO:0000313" key="9">
    <source>
        <dbReference type="Proteomes" id="UP000016562"/>
    </source>
</evidence>
<feature type="binding site" evidence="6">
    <location>
        <position position="93"/>
    </location>
    <ligand>
        <name>[4Fe-4S] cluster</name>
        <dbReference type="ChEBI" id="CHEBI:49883"/>
        <label>2</label>
    </ligand>
</feature>
<evidence type="ECO:0000256" key="3">
    <source>
        <dbReference type="ARBA" id="ARBA00022737"/>
    </source>
</evidence>
<dbReference type="Pfam" id="PF00037">
    <property type="entry name" value="Fer4"/>
    <property type="match status" value="1"/>
</dbReference>
<organism evidence="8 9">
    <name type="scientific">Vibrio ezurae NBRC 102218</name>
    <dbReference type="NCBI Taxonomy" id="1219080"/>
    <lineage>
        <taxon>Bacteria</taxon>
        <taxon>Pseudomonadati</taxon>
        <taxon>Pseudomonadota</taxon>
        <taxon>Gammaproteobacteria</taxon>
        <taxon>Vibrionales</taxon>
        <taxon>Vibrionaceae</taxon>
        <taxon>Vibrio</taxon>
    </lineage>
</organism>
<dbReference type="STRING" id="1219080.VEZ01S_21_00375"/>
<dbReference type="PROSITE" id="PS00198">
    <property type="entry name" value="4FE4S_FER_1"/>
    <property type="match status" value="2"/>
</dbReference>
<dbReference type="HAMAP" id="MF_02201">
    <property type="entry name" value="NapF"/>
    <property type="match status" value="1"/>
</dbReference>
<dbReference type="CDD" id="cd10564">
    <property type="entry name" value="NapF_like"/>
    <property type="match status" value="1"/>
</dbReference>
<feature type="binding site" evidence="6">
    <location>
        <position position="58"/>
    </location>
    <ligand>
        <name>[4Fe-4S] cluster</name>
        <dbReference type="ChEBI" id="CHEBI:49883"/>
        <label>1</label>
    </ligand>
</feature>
<keyword evidence="2 6" id="KW-0479">Metal-binding</keyword>
<feature type="binding site" evidence="6">
    <location>
        <position position="165"/>
    </location>
    <ligand>
        <name>[4Fe-4S] cluster</name>
        <dbReference type="ChEBI" id="CHEBI:49883"/>
        <label>3</label>
    </ligand>
</feature>
<dbReference type="InterPro" id="IPR004496">
    <property type="entry name" value="NapF"/>
</dbReference>
<feature type="domain" description="4Fe-4S ferredoxin-type" evidence="7">
    <location>
        <begin position="150"/>
        <end position="179"/>
    </location>
</feature>
<dbReference type="GO" id="GO:0046872">
    <property type="term" value="F:metal ion binding"/>
    <property type="evidence" value="ECO:0007669"/>
    <property type="project" value="UniProtKB-KW"/>
</dbReference>
<dbReference type="InterPro" id="IPR050157">
    <property type="entry name" value="PSI_iron-sulfur_center"/>
</dbReference>
<dbReference type="Gene3D" id="3.30.70.20">
    <property type="match status" value="2"/>
</dbReference>
<feature type="binding site" evidence="6">
    <location>
        <position position="159"/>
    </location>
    <ligand>
        <name>[4Fe-4S] cluster</name>
        <dbReference type="ChEBI" id="CHEBI:49883"/>
        <label>3</label>
    </ligand>
</feature>
<evidence type="ECO:0000313" key="8">
    <source>
        <dbReference type="EMBL" id="GAD79915.1"/>
    </source>
</evidence>
<gene>
    <name evidence="6 8" type="primary">napF</name>
    <name evidence="8" type="ORF">VEZ01S_21_00375</name>
</gene>
<comment type="subunit">
    <text evidence="6">Interacts with the cytoplasmic NapA precursor.</text>
</comment>
<dbReference type="AlphaFoldDB" id="U3B1R7"/>
<feature type="binding site" evidence="6">
    <location>
        <position position="65"/>
    </location>
    <ligand>
        <name>[4Fe-4S] cluster</name>
        <dbReference type="ChEBI" id="CHEBI:49883"/>
        <label>1</label>
    </ligand>
</feature>
<evidence type="ECO:0000256" key="1">
    <source>
        <dbReference type="ARBA" id="ARBA00022485"/>
    </source>
</evidence>
<feature type="binding site" evidence="6">
    <location>
        <position position="90"/>
    </location>
    <ligand>
        <name>[4Fe-4S] cluster</name>
        <dbReference type="ChEBI" id="CHEBI:49883"/>
        <label>2</label>
    </ligand>
</feature>
<protein>
    <recommendedName>
        <fullName evidence="6">Ferredoxin-type protein NapF</fullName>
    </recommendedName>
</protein>
<sequence length="187" mass="20518">MHTHHMAYIFSSGTTLVDLSRRKLFTRRTAQTNLVYETGTRLPWAKIDAEFINGCTQCGQCLQACEANIIIKGSGGFPSIDFNKGECTFCQKCVQACPENIFRSTEEPAWNITAKINETCLASQNVECRTCTDECELSAIQFTFSVGHVPQPKLDSQLCNGCGACLSVCPVTAISMTDCNEDQHAGQ</sequence>
<dbReference type="Proteomes" id="UP000016562">
    <property type="component" value="Unassembled WGS sequence"/>
</dbReference>
<comment type="similarity">
    <text evidence="6">Belongs to the NapF family.</text>
</comment>
<dbReference type="SUPFAM" id="SSF54862">
    <property type="entry name" value="4Fe-4S ferredoxins"/>
    <property type="match status" value="1"/>
</dbReference>
<feature type="domain" description="4Fe-4S ferredoxin-type" evidence="7">
    <location>
        <begin position="43"/>
        <end position="75"/>
    </location>
</feature>
<dbReference type="PANTHER" id="PTHR24960:SF79">
    <property type="entry name" value="PHOTOSYSTEM I IRON-SULFUR CENTER"/>
    <property type="match status" value="1"/>
</dbReference>
<dbReference type="InterPro" id="IPR017900">
    <property type="entry name" value="4Fe4S_Fe_S_CS"/>
</dbReference>
<proteinExistence type="inferred from homology"/>
<feature type="domain" description="4Fe-4S ferredoxin-type" evidence="7">
    <location>
        <begin position="76"/>
        <end position="107"/>
    </location>
</feature>
<dbReference type="PROSITE" id="PS51379">
    <property type="entry name" value="4FE4S_FER_2"/>
    <property type="match status" value="3"/>
</dbReference>
<dbReference type="NCBIfam" id="TIGR00402">
    <property type="entry name" value="napF"/>
    <property type="match status" value="1"/>
</dbReference>
<evidence type="ECO:0000256" key="5">
    <source>
        <dbReference type="ARBA" id="ARBA00023014"/>
    </source>
</evidence>
<comment type="cofactor">
    <cofactor evidence="6">
        <name>[4Fe-4S] cluster</name>
        <dbReference type="ChEBI" id="CHEBI:49883"/>
    </cofactor>
</comment>
<reference evidence="8 9" key="1">
    <citation type="submission" date="2013-09" db="EMBL/GenBank/DDBJ databases">
        <title>Whole genome shotgun sequence of Vibrio ezurae NBRC 102218.</title>
        <authorList>
            <person name="Yoshida I."/>
            <person name="Hosoyama A."/>
            <person name="Numata M."/>
            <person name="Hashimoto M."/>
            <person name="Hosoyama Y."/>
            <person name="Tsuchikane K."/>
            <person name="Noguchi M."/>
            <person name="Hirakata S."/>
            <person name="Ichikawa N."/>
            <person name="Ohji S."/>
            <person name="Yamazoe A."/>
            <person name="Fujita N."/>
        </authorList>
    </citation>
    <scope>NUCLEOTIDE SEQUENCE [LARGE SCALE GENOMIC DNA]</scope>
    <source>
        <strain evidence="8 9">NBRC 102218</strain>
    </source>
</reference>
<accession>U3B1R7</accession>
<dbReference type="GO" id="GO:0005737">
    <property type="term" value="C:cytoplasm"/>
    <property type="evidence" value="ECO:0007669"/>
    <property type="project" value="UniProtKB-SubCell"/>
</dbReference>
<comment type="function">
    <text evidence="6">Could be involved in the maturation of NapA, the catalytic subunit of the periplasmic nitrate reductase, before its export into the periplasm.</text>
</comment>
<comment type="subcellular location">
    <subcellularLocation>
        <location evidence="6">Cytoplasm</location>
    </subcellularLocation>
</comment>
<keyword evidence="4 6" id="KW-0408">Iron</keyword>
<feature type="binding site" evidence="6">
    <location>
        <position position="97"/>
    </location>
    <ligand>
        <name>[4Fe-4S] cluster</name>
        <dbReference type="ChEBI" id="CHEBI:49883"/>
        <label>2</label>
    </ligand>
</feature>
<keyword evidence="5 6" id="KW-0411">Iron-sulfur</keyword>
<dbReference type="Pfam" id="PF13187">
    <property type="entry name" value="Fer4_9"/>
    <property type="match status" value="1"/>
</dbReference>
<keyword evidence="9" id="KW-1185">Reference proteome</keyword>
<dbReference type="InterPro" id="IPR017896">
    <property type="entry name" value="4Fe4S_Fe-S-bd"/>
</dbReference>
<dbReference type="PANTHER" id="PTHR24960">
    <property type="entry name" value="PHOTOSYSTEM I IRON-SULFUR CENTER-RELATED"/>
    <property type="match status" value="1"/>
</dbReference>
<evidence type="ECO:0000256" key="4">
    <source>
        <dbReference type="ARBA" id="ARBA00023004"/>
    </source>
</evidence>
<evidence type="ECO:0000256" key="6">
    <source>
        <dbReference type="HAMAP-Rule" id="MF_02201"/>
    </source>
</evidence>
<evidence type="ECO:0000259" key="7">
    <source>
        <dbReference type="PROSITE" id="PS51379"/>
    </source>
</evidence>
<dbReference type="eggNOG" id="COG1145">
    <property type="taxonomic scope" value="Bacteria"/>
</dbReference>
<feature type="binding site" evidence="6">
    <location>
        <position position="87"/>
    </location>
    <ligand>
        <name>[4Fe-4S] cluster</name>
        <dbReference type="ChEBI" id="CHEBI:49883"/>
        <label>2</label>
    </ligand>
</feature>
<dbReference type="GO" id="GO:0051539">
    <property type="term" value="F:4 iron, 4 sulfur cluster binding"/>
    <property type="evidence" value="ECO:0007669"/>
    <property type="project" value="UniProtKB-UniRule"/>
</dbReference>
<feature type="binding site" evidence="6">
    <location>
        <position position="61"/>
    </location>
    <ligand>
        <name>[4Fe-4S] cluster</name>
        <dbReference type="ChEBI" id="CHEBI:49883"/>
        <label>1</label>
    </ligand>
</feature>
<name>U3B1R7_9VIBR</name>
<keyword evidence="1 6" id="KW-0004">4Fe-4S</keyword>
<evidence type="ECO:0000256" key="2">
    <source>
        <dbReference type="ARBA" id="ARBA00022723"/>
    </source>
</evidence>
<comment type="caution">
    <text evidence="8">The sequence shown here is derived from an EMBL/GenBank/DDBJ whole genome shotgun (WGS) entry which is preliminary data.</text>
</comment>
<keyword evidence="3 6" id="KW-0677">Repeat</keyword>
<dbReference type="EMBL" id="BATM01000021">
    <property type="protein sequence ID" value="GAD79915.1"/>
    <property type="molecule type" value="Genomic_DNA"/>
</dbReference>
<feature type="binding site" evidence="6">
    <location>
        <position position="55"/>
    </location>
    <ligand>
        <name>[4Fe-4S] cluster</name>
        <dbReference type="ChEBI" id="CHEBI:49883"/>
        <label>1</label>
    </ligand>
</feature>